<proteinExistence type="predicted"/>
<dbReference type="OrthoDB" id="9770965at2"/>
<evidence type="ECO:0000256" key="2">
    <source>
        <dbReference type="PROSITE-ProRule" id="PRU01161"/>
    </source>
</evidence>
<dbReference type="Proteomes" id="UP000076603">
    <property type="component" value="Unassembled WGS sequence"/>
</dbReference>
<protein>
    <submittedName>
        <fullName evidence="4">Patatin-like phospholipase</fullName>
    </submittedName>
</protein>
<comment type="caution">
    <text evidence="4">The sequence shown here is derived from an EMBL/GenBank/DDBJ whole genome shotgun (WGS) entry which is preliminary data.</text>
</comment>
<comment type="caution">
    <text evidence="2">Lacks conserved residue(s) required for the propagation of feature annotation.</text>
</comment>
<sequence length="74" mass="7986">MKADAVFKGGGIKGIGLIGAVCCLEDKGYEWHRCAGTSSGSMIASLLTAGYTGKELKDIMINYNCKNYLDKYKN</sequence>
<organism evidence="4 5">
    <name type="scientific">Clostridium magnum DSM 2767</name>
    <dbReference type="NCBI Taxonomy" id="1121326"/>
    <lineage>
        <taxon>Bacteria</taxon>
        <taxon>Bacillati</taxon>
        <taxon>Bacillota</taxon>
        <taxon>Clostridia</taxon>
        <taxon>Eubacteriales</taxon>
        <taxon>Clostridiaceae</taxon>
        <taxon>Clostridium</taxon>
    </lineage>
</organism>
<evidence type="ECO:0000313" key="4">
    <source>
        <dbReference type="EMBL" id="KZL91108.1"/>
    </source>
</evidence>
<accession>A0A161WVW4</accession>
<dbReference type="Pfam" id="PF01734">
    <property type="entry name" value="Patatin"/>
    <property type="match status" value="1"/>
</dbReference>
<dbReference type="InterPro" id="IPR016035">
    <property type="entry name" value="Acyl_Trfase/lysoPLipase"/>
</dbReference>
<dbReference type="RefSeq" id="WP_066623243.1">
    <property type="nucleotide sequence ID" value="NZ_FQXL01000016.1"/>
</dbReference>
<dbReference type="InterPro" id="IPR052580">
    <property type="entry name" value="Lipid_Hydrolase"/>
</dbReference>
<evidence type="ECO:0000313" key="5">
    <source>
        <dbReference type="Proteomes" id="UP000076603"/>
    </source>
</evidence>
<dbReference type="STRING" id="1121326.CLMAG_28660"/>
<name>A0A161WVW4_9CLOT</name>
<dbReference type="GO" id="GO:0006629">
    <property type="term" value="P:lipid metabolic process"/>
    <property type="evidence" value="ECO:0007669"/>
    <property type="project" value="UniProtKB-KW"/>
</dbReference>
<dbReference type="InterPro" id="IPR002641">
    <property type="entry name" value="PNPLA_dom"/>
</dbReference>
<reference evidence="4 5" key="1">
    <citation type="submission" date="2016-04" db="EMBL/GenBank/DDBJ databases">
        <title>Genome sequence of Clostridium magnum DSM 2767.</title>
        <authorList>
            <person name="Poehlein A."/>
            <person name="Uhlig R."/>
            <person name="Fischer R."/>
            <person name="Bahl H."/>
            <person name="Daniel R."/>
        </authorList>
    </citation>
    <scope>NUCLEOTIDE SEQUENCE [LARGE SCALE GENOMIC DNA]</scope>
    <source>
        <strain evidence="4 5">DSM 2767</strain>
    </source>
</reference>
<dbReference type="AlphaFoldDB" id="A0A161WVW4"/>
<dbReference type="PATRIC" id="fig|1121326.3.peg.2884"/>
<keyword evidence="1" id="KW-0443">Lipid metabolism</keyword>
<feature type="domain" description="PNPLA" evidence="3">
    <location>
        <begin position="5"/>
        <end position="74"/>
    </location>
</feature>
<evidence type="ECO:0000256" key="1">
    <source>
        <dbReference type="ARBA" id="ARBA00023098"/>
    </source>
</evidence>
<keyword evidence="5" id="KW-1185">Reference proteome</keyword>
<dbReference type="Gene3D" id="3.40.1090.10">
    <property type="entry name" value="Cytosolic phospholipase A2 catalytic domain"/>
    <property type="match status" value="1"/>
</dbReference>
<dbReference type="PANTHER" id="PTHR46394:SF1">
    <property type="entry name" value="PNPLA DOMAIN-CONTAINING PROTEIN"/>
    <property type="match status" value="1"/>
</dbReference>
<feature type="short sequence motif" description="GXGXXG" evidence="2">
    <location>
        <begin position="9"/>
        <end position="14"/>
    </location>
</feature>
<feature type="short sequence motif" description="GXSXG" evidence="2">
    <location>
        <begin position="36"/>
        <end position="40"/>
    </location>
</feature>
<gene>
    <name evidence="4" type="ORF">CLMAG_28660</name>
</gene>
<dbReference type="EMBL" id="LWAE01000003">
    <property type="protein sequence ID" value="KZL91108.1"/>
    <property type="molecule type" value="Genomic_DNA"/>
</dbReference>
<evidence type="ECO:0000259" key="3">
    <source>
        <dbReference type="PROSITE" id="PS51635"/>
    </source>
</evidence>
<dbReference type="PROSITE" id="PS51635">
    <property type="entry name" value="PNPLA"/>
    <property type="match status" value="1"/>
</dbReference>
<dbReference type="SUPFAM" id="SSF52151">
    <property type="entry name" value="FabD/lysophospholipase-like"/>
    <property type="match status" value="1"/>
</dbReference>
<dbReference type="PANTHER" id="PTHR46394">
    <property type="entry name" value="ANNEXIN"/>
    <property type="match status" value="1"/>
</dbReference>